<dbReference type="GO" id="GO:0030139">
    <property type="term" value="C:endocytic vesicle"/>
    <property type="evidence" value="ECO:0007669"/>
    <property type="project" value="TreeGrafter"/>
</dbReference>
<evidence type="ECO:0000256" key="8">
    <source>
        <dbReference type="SAM" id="Coils"/>
    </source>
</evidence>
<comment type="caution">
    <text evidence="10">The sequence shown here is derived from an EMBL/GenBank/DDBJ whole genome shotgun (WGS) entry which is preliminary data.</text>
</comment>
<dbReference type="PANTHER" id="PTHR15726">
    <property type="entry name" value="RAB11-FAMILY INTERACTING PROTEIN"/>
    <property type="match status" value="1"/>
</dbReference>
<evidence type="ECO:0000313" key="11">
    <source>
        <dbReference type="Proteomes" id="UP000288716"/>
    </source>
</evidence>
<feature type="domain" description="FIP-RBD" evidence="9">
    <location>
        <begin position="248"/>
        <end position="310"/>
    </location>
</feature>
<gene>
    <name evidence="10" type="ORF">B4U80_04931</name>
</gene>
<dbReference type="InterPro" id="IPR019018">
    <property type="entry name" value="Rab-bd_FIP-RBD"/>
</dbReference>
<evidence type="ECO:0000256" key="4">
    <source>
        <dbReference type="ARBA" id="ARBA00022448"/>
    </source>
</evidence>
<dbReference type="Pfam" id="PF25450">
    <property type="entry name" value="Rab11-FIP3"/>
    <property type="match status" value="1"/>
</dbReference>
<evidence type="ECO:0000256" key="2">
    <source>
        <dbReference type="ARBA" id="ARBA00004626"/>
    </source>
</evidence>
<keyword evidence="6 8" id="KW-0175">Coiled coil</keyword>
<keyword evidence="11" id="KW-1185">Reference proteome</keyword>
<protein>
    <submittedName>
        <fullName evidence="10">Rab11 family-interacting protein 4A-like protein</fullName>
    </submittedName>
</protein>
<dbReference type="InterPro" id="IPR057316">
    <property type="entry name" value="Rab11-FIP3/4_dom"/>
</dbReference>
<dbReference type="OrthoDB" id="418358at2759"/>
<organism evidence="10 11">
    <name type="scientific">Leptotrombidium deliense</name>
    <dbReference type="NCBI Taxonomy" id="299467"/>
    <lineage>
        <taxon>Eukaryota</taxon>
        <taxon>Metazoa</taxon>
        <taxon>Ecdysozoa</taxon>
        <taxon>Arthropoda</taxon>
        <taxon>Chelicerata</taxon>
        <taxon>Arachnida</taxon>
        <taxon>Acari</taxon>
        <taxon>Acariformes</taxon>
        <taxon>Trombidiformes</taxon>
        <taxon>Prostigmata</taxon>
        <taxon>Anystina</taxon>
        <taxon>Parasitengona</taxon>
        <taxon>Trombiculoidea</taxon>
        <taxon>Trombiculidae</taxon>
        <taxon>Leptotrombidium</taxon>
    </lineage>
</organism>
<evidence type="ECO:0000313" key="10">
    <source>
        <dbReference type="EMBL" id="RWS24501.1"/>
    </source>
</evidence>
<evidence type="ECO:0000259" key="9">
    <source>
        <dbReference type="PROSITE" id="PS51511"/>
    </source>
</evidence>
<dbReference type="GO" id="GO:0032456">
    <property type="term" value="P:endocytic recycling"/>
    <property type="evidence" value="ECO:0007669"/>
    <property type="project" value="TreeGrafter"/>
</dbReference>
<keyword evidence="5" id="KW-0967">Endosome</keyword>
<feature type="coiled-coil region" evidence="8">
    <location>
        <begin position="47"/>
        <end position="170"/>
    </location>
</feature>
<dbReference type="GO" id="GO:0032465">
    <property type="term" value="P:regulation of cytokinesis"/>
    <property type="evidence" value="ECO:0007669"/>
    <property type="project" value="TreeGrafter"/>
</dbReference>
<comment type="subcellular location">
    <subcellularLocation>
        <location evidence="2">Cleavage furrow</location>
    </subcellularLocation>
    <subcellularLocation>
        <location evidence="1">Midbody</location>
    </subcellularLocation>
    <subcellularLocation>
        <location evidence="3">Recycling endosome membrane</location>
        <topology evidence="3">Peripheral membrane protein</topology>
    </subcellularLocation>
</comment>
<dbReference type="InterPro" id="IPR037245">
    <property type="entry name" value="FIP-RBD_C_sf"/>
</dbReference>
<dbReference type="AlphaFoldDB" id="A0A443SAC6"/>
<dbReference type="SUPFAM" id="SSF144270">
    <property type="entry name" value="Eferin C-derminal domain-like"/>
    <property type="match status" value="1"/>
</dbReference>
<dbReference type="PROSITE" id="PS51511">
    <property type="entry name" value="FIP_RBD"/>
    <property type="match status" value="1"/>
</dbReference>
<keyword evidence="7" id="KW-0472">Membrane</keyword>
<sequence>MSLSFEEMRKDRLCFEDEVYDLTKKITTLQEQVSALNEIQTTNDNRYSKVKQENASLLAKVHVLEEQLRDIELQNEERKLDEQKRLKDAMARHEREKSFECEQYISRMYNLQQELLEFKDDLRKQQCLVEKLREEKFELSQQLSQKVDEIDSLREEVNYLKQQTRRHQDEESANSIVIDVLHQELDELRKVQSKQGDKNGSTPITNVRELQIYCEMEQEIRKLREENRGFREANEELQAQILNNHLQEGRSLIKAGEAVSSLANELNNFTVDQLRSALKEQQECNAKLRAYIDGILLNIVENYPQLLEVKSK</sequence>
<dbReference type="InterPro" id="IPR051977">
    <property type="entry name" value="Rab11-interacting_regulator"/>
</dbReference>
<proteinExistence type="predicted"/>
<dbReference type="EMBL" id="NCKV01004791">
    <property type="protein sequence ID" value="RWS24501.1"/>
    <property type="molecule type" value="Genomic_DNA"/>
</dbReference>
<dbReference type="GO" id="GO:0030496">
    <property type="term" value="C:midbody"/>
    <property type="evidence" value="ECO:0007669"/>
    <property type="project" value="UniProtKB-SubCell"/>
</dbReference>
<dbReference type="Proteomes" id="UP000288716">
    <property type="component" value="Unassembled WGS sequence"/>
</dbReference>
<accession>A0A443SAC6</accession>
<evidence type="ECO:0000256" key="3">
    <source>
        <dbReference type="ARBA" id="ARBA00004654"/>
    </source>
</evidence>
<dbReference type="Gene3D" id="1.20.5.2440">
    <property type="match status" value="1"/>
</dbReference>
<dbReference type="STRING" id="299467.A0A443SAC6"/>
<evidence type="ECO:0000256" key="7">
    <source>
        <dbReference type="ARBA" id="ARBA00023136"/>
    </source>
</evidence>
<dbReference type="GO" id="GO:0032154">
    <property type="term" value="C:cleavage furrow"/>
    <property type="evidence" value="ECO:0007669"/>
    <property type="project" value="UniProtKB-SubCell"/>
</dbReference>
<name>A0A443SAC6_9ACAR</name>
<evidence type="ECO:0000256" key="5">
    <source>
        <dbReference type="ARBA" id="ARBA00022753"/>
    </source>
</evidence>
<keyword evidence="4" id="KW-0813">Transport</keyword>
<dbReference type="VEuPathDB" id="VectorBase:LDEU007538"/>
<dbReference type="PANTHER" id="PTHR15726:SF7">
    <property type="entry name" value="NUCLEAR FALLOUT, ISOFORM J"/>
    <property type="match status" value="1"/>
</dbReference>
<reference evidence="10 11" key="1">
    <citation type="journal article" date="2018" name="Gigascience">
        <title>Genomes of trombidid mites reveal novel predicted allergens and laterally-transferred genes associated with secondary metabolism.</title>
        <authorList>
            <person name="Dong X."/>
            <person name="Chaisiri K."/>
            <person name="Xia D."/>
            <person name="Armstrong S.D."/>
            <person name="Fang Y."/>
            <person name="Donnelly M.J."/>
            <person name="Kadowaki T."/>
            <person name="McGarry J.W."/>
            <person name="Darby A.C."/>
            <person name="Makepeace B.L."/>
        </authorList>
    </citation>
    <scope>NUCLEOTIDE SEQUENCE [LARGE SCALE GENOMIC DNA]</scope>
    <source>
        <strain evidence="10">UoL-UT</strain>
    </source>
</reference>
<evidence type="ECO:0000256" key="6">
    <source>
        <dbReference type="ARBA" id="ARBA00023054"/>
    </source>
</evidence>
<dbReference type="Pfam" id="PF09457">
    <property type="entry name" value="RBD-FIP"/>
    <property type="match status" value="1"/>
</dbReference>
<dbReference type="GO" id="GO:0055038">
    <property type="term" value="C:recycling endosome membrane"/>
    <property type="evidence" value="ECO:0007669"/>
    <property type="project" value="UniProtKB-SubCell"/>
</dbReference>
<evidence type="ECO:0000256" key="1">
    <source>
        <dbReference type="ARBA" id="ARBA00004214"/>
    </source>
</evidence>